<dbReference type="InterPro" id="IPR003772">
    <property type="entry name" value="YceD"/>
</dbReference>
<dbReference type="PANTHER" id="PTHR38099:SF1">
    <property type="entry name" value="LARGE RIBOSOMAL RNA SUBUNIT ACCUMULATION PROTEIN YCED"/>
    <property type="match status" value="1"/>
</dbReference>
<evidence type="ECO:0000313" key="7">
    <source>
        <dbReference type="Proteomes" id="UP000250790"/>
    </source>
</evidence>
<reference evidence="6 7" key="1">
    <citation type="submission" date="2017-04" db="EMBL/GenBank/DDBJ databases">
        <title>Unexpected and diverse lifestyles within the genus Limnohabitans.</title>
        <authorList>
            <person name="Kasalicky V."/>
            <person name="Mehrshad M."/>
            <person name="Andrei S.-A."/>
            <person name="Salcher M."/>
            <person name="Kratochvilova H."/>
            <person name="Simek K."/>
            <person name="Ghai R."/>
        </authorList>
    </citation>
    <scope>NUCLEOTIDE SEQUENCE [LARGE SCALE GENOMIC DNA]</scope>
    <source>
        <strain evidence="6 7">II-B4</strain>
    </source>
</reference>
<comment type="similarity">
    <text evidence="2">Belongs to the DUF177 domain family.</text>
</comment>
<dbReference type="PANTHER" id="PTHR38099">
    <property type="entry name" value="LARGE RIBOSOMAL RNA SUBUNIT ACCUMULATION PROTEIN YCED"/>
    <property type="match status" value="1"/>
</dbReference>
<comment type="caution">
    <text evidence="6">The sequence shown here is derived from an EMBL/GenBank/DDBJ whole genome shotgun (WGS) entry which is preliminary data.</text>
</comment>
<proteinExistence type="inferred from homology"/>
<evidence type="ECO:0000256" key="5">
    <source>
        <dbReference type="ARBA" id="ARBA00031841"/>
    </source>
</evidence>
<evidence type="ECO:0000256" key="2">
    <source>
        <dbReference type="ARBA" id="ARBA00010740"/>
    </source>
</evidence>
<sequence>MEKKLDPQHLDVVSFARDAISLKGEGFLADWMRLAEEQWGTAMPAGPVVWALQGRLVPQSGGADQIWLDLKASVALPMQCQRCLTPVLETVEAERSFRFVADEATAAALDDEAEEDILVISRDFDALALVEDELILSLPLVPLHEVCPETVPMSAADPEFEVAAERPNPFGVLAGLKKGPSK</sequence>
<dbReference type="Proteomes" id="UP000250790">
    <property type="component" value="Unassembled WGS sequence"/>
</dbReference>
<name>A0A315E9M8_9BURK</name>
<dbReference type="GO" id="GO:0005829">
    <property type="term" value="C:cytosol"/>
    <property type="evidence" value="ECO:0007669"/>
    <property type="project" value="TreeGrafter"/>
</dbReference>
<dbReference type="InterPro" id="IPR039255">
    <property type="entry name" value="YceD_bac"/>
</dbReference>
<dbReference type="OrthoDB" id="5297600at2"/>
<dbReference type="GO" id="GO:0042254">
    <property type="term" value="P:ribosome biogenesis"/>
    <property type="evidence" value="ECO:0007669"/>
    <property type="project" value="UniProtKB-KW"/>
</dbReference>
<dbReference type="AlphaFoldDB" id="A0A315E9M8"/>
<protein>
    <recommendedName>
        <fullName evidence="3">Large ribosomal RNA subunit accumulation protein YceD</fullName>
    </recommendedName>
    <alternativeName>
        <fullName evidence="5">23S rRNA accumulation protein YceD</fullName>
    </alternativeName>
</protein>
<evidence type="ECO:0000256" key="4">
    <source>
        <dbReference type="ARBA" id="ARBA00022517"/>
    </source>
</evidence>
<dbReference type="EMBL" id="NESN01000003">
    <property type="protein sequence ID" value="PUE53315.1"/>
    <property type="molecule type" value="Genomic_DNA"/>
</dbReference>
<organism evidence="6 7">
    <name type="scientific">Limnohabitans parvus II-B4</name>
    <dbReference type="NCBI Taxonomy" id="1293052"/>
    <lineage>
        <taxon>Bacteria</taxon>
        <taxon>Pseudomonadati</taxon>
        <taxon>Pseudomonadota</taxon>
        <taxon>Betaproteobacteria</taxon>
        <taxon>Burkholderiales</taxon>
        <taxon>Comamonadaceae</taxon>
        <taxon>Limnohabitans</taxon>
    </lineage>
</organism>
<accession>A0A315E9M8</accession>
<evidence type="ECO:0000256" key="3">
    <source>
        <dbReference type="ARBA" id="ARBA00015716"/>
    </source>
</evidence>
<comment type="function">
    <text evidence="1">Plays a role in synthesis, processing and/or stability of 23S rRNA.</text>
</comment>
<keyword evidence="4" id="KW-0690">Ribosome biogenesis</keyword>
<evidence type="ECO:0000313" key="6">
    <source>
        <dbReference type="EMBL" id="PUE53315.1"/>
    </source>
</evidence>
<dbReference type="RefSeq" id="WP_108312790.1">
    <property type="nucleotide sequence ID" value="NZ_NESN01000003.1"/>
</dbReference>
<gene>
    <name evidence="6" type="ORF">B9Z37_09600</name>
</gene>
<keyword evidence="7" id="KW-1185">Reference proteome</keyword>
<dbReference type="Pfam" id="PF02620">
    <property type="entry name" value="YceD"/>
    <property type="match status" value="1"/>
</dbReference>
<evidence type="ECO:0000256" key="1">
    <source>
        <dbReference type="ARBA" id="ARBA00002868"/>
    </source>
</evidence>